<dbReference type="OrthoDB" id="9770329at2"/>
<reference evidence="7 8" key="1">
    <citation type="submission" date="2015-12" db="EMBL/GenBank/DDBJ databases">
        <title>Draft genome sequence of Mesorhizobium sp. UFLA 01-765, a multitolerant efficient symbiont and plant-growth promoting strain isolated from Zn-mining soil using Leucaena leucocephala as a trap plant.</title>
        <authorList>
            <person name="Rangel W.M."/>
            <person name="Thijs S."/>
            <person name="Longatti S.M."/>
            <person name="Moreira F.M."/>
            <person name="Weyens N."/>
            <person name="Vangronsveld J."/>
            <person name="Van Hamme J.D."/>
            <person name="Bottos E.M."/>
            <person name="Rineau F."/>
        </authorList>
    </citation>
    <scope>NUCLEOTIDE SEQUENCE [LARGE SCALE GENOMIC DNA]</scope>
    <source>
        <strain evidence="7 8">UFLA 01-765</strain>
    </source>
</reference>
<dbReference type="GO" id="GO:0016020">
    <property type="term" value="C:membrane"/>
    <property type="evidence" value="ECO:0007669"/>
    <property type="project" value="UniProtKB-SubCell"/>
</dbReference>
<accession>A0A101KTK4</accession>
<keyword evidence="2 5" id="KW-0812">Transmembrane</keyword>
<dbReference type="InterPro" id="IPR006694">
    <property type="entry name" value="Fatty_acid_hydroxylase"/>
</dbReference>
<evidence type="ECO:0000256" key="1">
    <source>
        <dbReference type="ARBA" id="ARBA00004370"/>
    </source>
</evidence>
<evidence type="ECO:0000256" key="3">
    <source>
        <dbReference type="ARBA" id="ARBA00022989"/>
    </source>
</evidence>
<evidence type="ECO:0000256" key="2">
    <source>
        <dbReference type="ARBA" id="ARBA00022692"/>
    </source>
</evidence>
<feature type="transmembrane region" description="Helical" evidence="5">
    <location>
        <begin position="48"/>
        <end position="72"/>
    </location>
</feature>
<evidence type="ECO:0000256" key="4">
    <source>
        <dbReference type="ARBA" id="ARBA00023136"/>
    </source>
</evidence>
<dbReference type="InterPro" id="IPR050307">
    <property type="entry name" value="Sterol_Desaturase_Related"/>
</dbReference>
<gene>
    <name evidence="7" type="ORF">AU467_20280</name>
</gene>
<dbReference type="GO" id="GO:0005506">
    <property type="term" value="F:iron ion binding"/>
    <property type="evidence" value="ECO:0007669"/>
    <property type="project" value="InterPro"/>
</dbReference>
<evidence type="ECO:0000259" key="6">
    <source>
        <dbReference type="Pfam" id="PF04116"/>
    </source>
</evidence>
<feature type="transmembrane region" description="Helical" evidence="5">
    <location>
        <begin position="141"/>
        <end position="164"/>
    </location>
</feature>
<comment type="subcellular location">
    <subcellularLocation>
        <location evidence="1">Membrane</location>
    </subcellularLocation>
</comment>
<evidence type="ECO:0000313" key="8">
    <source>
        <dbReference type="Proteomes" id="UP000053176"/>
    </source>
</evidence>
<keyword evidence="3 5" id="KW-1133">Transmembrane helix</keyword>
<dbReference type="PANTHER" id="PTHR11863">
    <property type="entry name" value="STEROL DESATURASE"/>
    <property type="match status" value="1"/>
</dbReference>
<dbReference type="EMBL" id="LPWA01000103">
    <property type="protein sequence ID" value="KUM26672.1"/>
    <property type="molecule type" value="Genomic_DNA"/>
</dbReference>
<protein>
    <submittedName>
        <fullName evidence="7">Desaturase</fullName>
    </submittedName>
</protein>
<sequence length="345" mass="40741">MTTHDLAATRDKGRNADKERWTEWQPDSFLSWPPKLWPISPVGIAKWLYFYLVPWALVYVAISVPVLVYLTPSMETMKTLNWDWIAFIFARNSALLIFFVSCLHVPLYVKKSQGFDRKYNGRWLGRNNPNFLFKNQLLDNLFWTFASAVPIWTAYEVLTWWMFANGYIPYVSFHQHPVYCLAILFAIPLFRNIHFYLIHRPIHWPFLYRRVHSVHHANVNVGPWSGLSMHPVEHIIYYSGVLIHWIIPSHPIHAMYHMIHTSLAPSQTHTGFEKFIIKDGIEIRMEDYYHYLHHRYFECNYGGGGILNVDAWFGTFNDGSPEAMEKMNQRIMSRQQRAQSKDQSS</sequence>
<feature type="domain" description="Fatty acid hydroxylase" evidence="6">
    <location>
        <begin position="187"/>
        <end position="315"/>
    </location>
</feature>
<proteinExistence type="predicted"/>
<name>A0A101KTK4_RHILI</name>
<organism evidence="7 8">
    <name type="scientific">Rhizobium loti</name>
    <name type="common">Mesorhizobium loti</name>
    <dbReference type="NCBI Taxonomy" id="381"/>
    <lineage>
        <taxon>Bacteria</taxon>
        <taxon>Pseudomonadati</taxon>
        <taxon>Pseudomonadota</taxon>
        <taxon>Alphaproteobacteria</taxon>
        <taxon>Hyphomicrobiales</taxon>
        <taxon>Phyllobacteriaceae</taxon>
        <taxon>Mesorhizobium</taxon>
    </lineage>
</organism>
<dbReference type="Pfam" id="PF04116">
    <property type="entry name" value="FA_hydroxylase"/>
    <property type="match status" value="1"/>
</dbReference>
<dbReference type="AlphaFoldDB" id="A0A101KTK4"/>
<evidence type="ECO:0000256" key="5">
    <source>
        <dbReference type="SAM" id="Phobius"/>
    </source>
</evidence>
<feature type="transmembrane region" description="Helical" evidence="5">
    <location>
        <begin position="84"/>
        <end position="109"/>
    </location>
</feature>
<feature type="transmembrane region" description="Helical" evidence="5">
    <location>
        <begin position="176"/>
        <end position="198"/>
    </location>
</feature>
<evidence type="ECO:0000313" key="7">
    <source>
        <dbReference type="EMBL" id="KUM26672.1"/>
    </source>
</evidence>
<dbReference type="GO" id="GO:0008610">
    <property type="term" value="P:lipid biosynthetic process"/>
    <property type="evidence" value="ECO:0007669"/>
    <property type="project" value="InterPro"/>
</dbReference>
<keyword evidence="4 5" id="KW-0472">Membrane</keyword>
<dbReference type="Proteomes" id="UP000053176">
    <property type="component" value="Unassembled WGS sequence"/>
</dbReference>
<comment type="caution">
    <text evidence="7">The sequence shown here is derived from an EMBL/GenBank/DDBJ whole genome shotgun (WGS) entry which is preliminary data.</text>
</comment>
<dbReference type="GO" id="GO:0016491">
    <property type="term" value="F:oxidoreductase activity"/>
    <property type="evidence" value="ECO:0007669"/>
    <property type="project" value="InterPro"/>
</dbReference>